<dbReference type="InterPro" id="IPR004316">
    <property type="entry name" value="SWEET_rpt"/>
</dbReference>
<keyword evidence="6" id="KW-0677">Repeat</keyword>
<feature type="transmembrane region" description="Helical" evidence="9">
    <location>
        <begin position="211"/>
        <end position="232"/>
    </location>
</feature>
<evidence type="ECO:0000256" key="5">
    <source>
        <dbReference type="ARBA" id="ARBA00022692"/>
    </source>
</evidence>
<comment type="function">
    <text evidence="9">Mediates both low-affinity uptake and efflux of sugar across the membrane.</text>
</comment>
<keyword evidence="5 9" id="KW-0812">Transmembrane</keyword>
<feature type="transmembrane region" description="Helical" evidence="9">
    <location>
        <begin position="151"/>
        <end position="172"/>
    </location>
</feature>
<evidence type="ECO:0000256" key="2">
    <source>
        <dbReference type="ARBA" id="ARBA00007809"/>
    </source>
</evidence>
<evidence type="ECO:0000256" key="1">
    <source>
        <dbReference type="ARBA" id="ARBA00004127"/>
    </source>
</evidence>
<keyword evidence="4 9" id="KW-0762">Sugar transport</keyword>
<feature type="transmembrane region" description="Helical" evidence="9">
    <location>
        <begin position="91"/>
        <end position="114"/>
    </location>
</feature>
<dbReference type="PANTHER" id="PTHR10791">
    <property type="entry name" value="RAG1-ACTIVATING PROTEIN 1"/>
    <property type="match status" value="1"/>
</dbReference>
<gene>
    <name evidence="10" type="ORF">KI387_012540</name>
</gene>
<evidence type="ECO:0000313" key="10">
    <source>
        <dbReference type="EMBL" id="KAH9300957.1"/>
    </source>
</evidence>
<evidence type="ECO:0000256" key="4">
    <source>
        <dbReference type="ARBA" id="ARBA00022597"/>
    </source>
</evidence>
<dbReference type="FunFam" id="1.20.1280.290:FF:000002">
    <property type="entry name" value="Bidirectional sugar transporter SWEET"/>
    <property type="match status" value="1"/>
</dbReference>
<reference evidence="10 11" key="1">
    <citation type="journal article" date="2021" name="Nat. Plants">
        <title>The Taxus genome provides insights into paclitaxel biosynthesis.</title>
        <authorList>
            <person name="Xiong X."/>
            <person name="Gou J."/>
            <person name="Liao Q."/>
            <person name="Li Y."/>
            <person name="Zhou Q."/>
            <person name="Bi G."/>
            <person name="Li C."/>
            <person name="Du R."/>
            <person name="Wang X."/>
            <person name="Sun T."/>
            <person name="Guo L."/>
            <person name="Liang H."/>
            <person name="Lu P."/>
            <person name="Wu Y."/>
            <person name="Zhang Z."/>
            <person name="Ro D.K."/>
            <person name="Shang Y."/>
            <person name="Huang S."/>
            <person name="Yan J."/>
        </authorList>
    </citation>
    <scope>NUCLEOTIDE SEQUENCE [LARGE SCALE GENOMIC DNA]</scope>
    <source>
        <strain evidence="10">Ta-2019</strain>
    </source>
</reference>
<comment type="subcellular location">
    <subcellularLocation>
        <location evidence="9">Cell membrane</location>
        <topology evidence="9">Multi-pass membrane protein</topology>
    </subcellularLocation>
    <subcellularLocation>
        <location evidence="1">Endomembrane system</location>
        <topology evidence="1">Multi-pass membrane protein</topology>
    </subcellularLocation>
</comment>
<evidence type="ECO:0000256" key="8">
    <source>
        <dbReference type="ARBA" id="ARBA00023136"/>
    </source>
</evidence>
<evidence type="ECO:0000256" key="3">
    <source>
        <dbReference type="ARBA" id="ARBA00022448"/>
    </source>
</evidence>
<dbReference type="InterPro" id="IPR047664">
    <property type="entry name" value="SWEET"/>
</dbReference>
<evidence type="ECO:0000256" key="9">
    <source>
        <dbReference type="RuleBase" id="RU910715"/>
    </source>
</evidence>
<protein>
    <recommendedName>
        <fullName evidence="9">Bidirectional sugar transporter SWEET</fullName>
    </recommendedName>
</protein>
<dbReference type="Proteomes" id="UP000824469">
    <property type="component" value="Unassembled WGS sequence"/>
</dbReference>
<sequence>SPLRWKLPFIVSLLFFHKKEMMNRFIRSGVGILGSAFALCMYGAPISTFRRVMLKKTTGDMSALPYAIGLLNCLVYTWYGSPLISNGWDNALVMAINAVGLLLECCFCTIYLFFAPPKSRRRMAMMFVGVLMIFTSIATVSIWGMNAHKKLIVGTAGMVASVILYGSPLSDIRVVVRTKSVECMSIYFSLFAFLGSVLWLMYGALSKDILIMAPNFLGIPLASIQMIVYCVYSRKKRLRIDVEDGKLEIVTIEQLEILEDKIAVIAKCSPVPQFDIKVKM</sequence>
<keyword evidence="7 9" id="KW-1133">Transmembrane helix</keyword>
<dbReference type="Pfam" id="PF03083">
    <property type="entry name" value="MtN3_slv"/>
    <property type="match status" value="2"/>
</dbReference>
<feature type="transmembrane region" description="Helical" evidence="9">
    <location>
        <begin position="61"/>
        <end position="79"/>
    </location>
</feature>
<accession>A0AA38FGG9</accession>
<dbReference type="GO" id="GO:0012505">
    <property type="term" value="C:endomembrane system"/>
    <property type="evidence" value="ECO:0007669"/>
    <property type="project" value="UniProtKB-SubCell"/>
</dbReference>
<comment type="similarity">
    <text evidence="2 9">Belongs to the SWEET sugar transporter family.</text>
</comment>
<keyword evidence="8 9" id="KW-0472">Membrane</keyword>
<feature type="transmembrane region" description="Helical" evidence="9">
    <location>
        <begin position="126"/>
        <end position="145"/>
    </location>
</feature>
<feature type="transmembrane region" description="Helical" evidence="9">
    <location>
        <begin position="184"/>
        <end position="205"/>
    </location>
</feature>
<dbReference type="OMA" id="VECMSIY"/>
<dbReference type="GO" id="GO:0005886">
    <property type="term" value="C:plasma membrane"/>
    <property type="evidence" value="ECO:0007669"/>
    <property type="project" value="UniProtKB-SubCell"/>
</dbReference>
<dbReference type="AlphaFoldDB" id="A0AA38FGG9"/>
<feature type="non-terminal residue" evidence="10">
    <location>
        <position position="1"/>
    </location>
</feature>
<dbReference type="EMBL" id="JAHRHJ020000009">
    <property type="protein sequence ID" value="KAH9300957.1"/>
    <property type="molecule type" value="Genomic_DNA"/>
</dbReference>
<dbReference type="PANTHER" id="PTHR10791:SF28">
    <property type="entry name" value="BIDIRECTIONAL SUGAR TRANSPORTER SWEET3"/>
    <property type="match status" value="1"/>
</dbReference>
<name>A0AA38FGG9_TAXCH</name>
<organism evidence="10 11">
    <name type="scientific">Taxus chinensis</name>
    <name type="common">Chinese yew</name>
    <name type="synonym">Taxus wallichiana var. chinensis</name>
    <dbReference type="NCBI Taxonomy" id="29808"/>
    <lineage>
        <taxon>Eukaryota</taxon>
        <taxon>Viridiplantae</taxon>
        <taxon>Streptophyta</taxon>
        <taxon>Embryophyta</taxon>
        <taxon>Tracheophyta</taxon>
        <taxon>Spermatophyta</taxon>
        <taxon>Pinopsida</taxon>
        <taxon>Pinidae</taxon>
        <taxon>Conifers II</taxon>
        <taxon>Cupressales</taxon>
        <taxon>Taxaceae</taxon>
        <taxon>Taxus</taxon>
    </lineage>
</organism>
<evidence type="ECO:0000313" key="11">
    <source>
        <dbReference type="Proteomes" id="UP000824469"/>
    </source>
</evidence>
<dbReference type="GO" id="GO:0051119">
    <property type="term" value="F:sugar transmembrane transporter activity"/>
    <property type="evidence" value="ECO:0007669"/>
    <property type="project" value="InterPro"/>
</dbReference>
<comment type="caution">
    <text evidence="10">The sequence shown here is derived from an EMBL/GenBank/DDBJ whole genome shotgun (WGS) entry which is preliminary data.</text>
</comment>
<feature type="transmembrane region" description="Helical" evidence="9">
    <location>
        <begin position="25"/>
        <end position="49"/>
    </location>
</feature>
<evidence type="ECO:0000256" key="6">
    <source>
        <dbReference type="ARBA" id="ARBA00022737"/>
    </source>
</evidence>
<dbReference type="Gene3D" id="1.20.1280.290">
    <property type="match status" value="2"/>
</dbReference>
<keyword evidence="11" id="KW-1185">Reference proteome</keyword>
<proteinExistence type="inferred from homology"/>
<keyword evidence="3 9" id="KW-0813">Transport</keyword>
<evidence type="ECO:0000256" key="7">
    <source>
        <dbReference type="ARBA" id="ARBA00022989"/>
    </source>
</evidence>